<feature type="signal peptide" evidence="1">
    <location>
        <begin position="1"/>
        <end position="21"/>
    </location>
</feature>
<keyword evidence="1" id="KW-0732">Signal</keyword>
<dbReference type="EMBL" id="FZOY01000008">
    <property type="protein sequence ID" value="SNT22700.1"/>
    <property type="molecule type" value="Genomic_DNA"/>
</dbReference>
<dbReference type="AlphaFoldDB" id="A0A239KXG5"/>
<gene>
    <name evidence="2" type="ORF">SAMN05421757_10893</name>
</gene>
<evidence type="ECO:0000313" key="3">
    <source>
        <dbReference type="Proteomes" id="UP000198426"/>
    </source>
</evidence>
<evidence type="ECO:0000313" key="2">
    <source>
        <dbReference type="EMBL" id="SNT22700.1"/>
    </source>
</evidence>
<feature type="chain" id="PRO_5012557237" description="PASTA domain-containing protein" evidence="1">
    <location>
        <begin position="22"/>
        <end position="133"/>
    </location>
</feature>
<proteinExistence type="predicted"/>
<dbReference type="PROSITE" id="PS51257">
    <property type="entry name" value="PROKAR_LIPOPROTEIN"/>
    <property type="match status" value="1"/>
</dbReference>
<accession>A0A239KXG5</accession>
<name>A0A239KXG5_9RHOB</name>
<dbReference type="RefSeq" id="WP_089234594.1">
    <property type="nucleotide sequence ID" value="NZ_FZOY01000008.1"/>
</dbReference>
<evidence type="ECO:0000256" key="1">
    <source>
        <dbReference type="SAM" id="SignalP"/>
    </source>
</evidence>
<dbReference type="Proteomes" id="UP000198426">
    <property type="component" value="Unassembled WGS sequence"/>
</dbReference>
<evidence type="ECO:0008006" key="4">
    <source>
        <dbReference type="Google" id="ProtNLM"/>
    </source>
</evidence>
<keyword evidence="3" id="KW-1185">Reference proteome</keyword>
<protein>
    <recommendedName>
        <fullName evidence="4">PASTA domain-containing protein</fullName>
    </recommendedName>
</protein>
<reference evidence="2 3" key="1">
    <citation type="submission" date="2017-06" db="EMBL/GenBank/DDBJ databases">
        <authorList>
            <person name="Kim H.J."/>
            <person name="Triplett B.A."/>
        </authorList>
    </citation>
    <scope>NUCLEOTIDE SEQUENCE [LARGE SCALE GENOMIC DNA]</scope>
    <source>
        <strain evidence="2 3">DSM 29339</strain>
    </source>
</reference>
<organism evidence="2 3">
    <name type="scientific">Tropicimonas sediminicola</name>
    <dbReference type="NCBI Taxonomy" id="1031541"/>
    <lineage>
        <taxon>Bacteria</taxon>
        <taxon>Pseudomonadati</taxon>
        <taxon>Pseudomonadota</taxon>
        <taxon>Alphaproteobacteria</taxon>
        <taxon>Rhodobacterales</taxon>
        <taxon>Roseobacteraceae</taxon>
        <taxon>Tropicimonas</taxon>
    </lineage>
</organism>
<sequence length="133" mass="13248">MPGLRICLYQPALVAGCVVLAACGAPRGPDAPASATGGGPVVKVADPVFAADRIRAGTTGQEIDFGRAEPGAVAAMAKLMGSHASSVGPACPGLRAARWPDGTTLFFAPQPYDPPALVGWQTSDASSGRTCGA</sequence>